<evidence type="ECO:0000313" key="2">
    <source>
        <dbReference type="Proteomes" id="UP001172159"/>
    </source>
</evidence>
<keyword evidence="2" id="KW-1185">Reference proteome</keyword>
<dbReference type="EMBL" id="JAUKTV010000005">
    <property type="protein sequence ID" value="KAK0737145.1"/>
    <property type="molecule type" value="Genomic_DNA"/>
</dbReference>
<dbReference type="PANTHER" id="PTHR42034:SF1">
    <property type="entry name" value="CONDENSATION DOMAIN-CONTAINING PROTEIN"/>
    <property type="match status" value="1"/>
</dbReference>
<dbReference type="PANTHER" id="PTHR42034">
    <property type="entry name" value="CHROMOSOME 7, WHOLE GENOME SHOTGUN SEQUENCE-RELATED"/>
    <property type="match status" value="1"/>
</dbReference>
<proteinExistence type="predicted"/>
<dbReference type="Gene3D" id="3.30.559.10">
    <property type="entry name" value="Chloramphenicol acetyltransferase-like domain"/>
    <property type="match status" value="1"/>
</dbReference>
<comment type="caution">
    <text evidence="1">The sequence shown here is derived from an EMBL/GenBank/DDBJ whole genome shotgun (WGS) entry which is preliminary data.</text>
</comment>
<accession>A0AA40BMW0</accession>
<organism evidence="1 2">
    <name type="scientific">Apiosordaria backusii</name>
    <dbReference type="NCBI Taxonomy" id="314023"/>
    <lineage>
        <taxon>Eukaryota</taxon>
        <taxon>Fungi</taxon>
        <taxon>Dikarya</taxon>
        <taxon>Ascomycota</taxon>
        <taxon>Pezizomycotina</taxon>
        <taxon>Sordariomycetes</taxon>
        <taxon>Sordariomycetidae</taxon>
        <taxon>Sordariales</taxon>
        <taxon>Lasiosphaeriaceae</taxon>
        <taxon>Apiosordaria</taxon>
    </lineage>
</organism>
<protein>
    <submittedName>
        <fullName evidence="1">Uncharacterized protein</fullName>
    </submittedName>
</protein>
<evidence type="ECO:0000313" key="1">
    <source>
        <dbReference type="EMBL" id="KAK0737145.1"/>
    </source>
</evidence>
<name>A0AA40BMW0_9PEZI</name>
<reference evidence="1" key="1">
    <citation type="submission" date="2023-06" db="EMBL/GenBank/DDBJ databases">
        <title>Genome-scale phylogeny and comparative genomics of the fungal order Sordariales.</title>
        <authorList>
            <consortium name="Lawrence Berkeley National Laboratory"/>
            <person name="Hensen N."/>
            <person name="Bonometti L."/>
            <person name="Westerberg I."/>
            <person name="Brannstrom I.O."/>
            <person name="Guillou S."/>
            <person name="Cros-Aarteil S."/>
            <person name="Calhoun S."/>
            <person name="Haridas S."/>
            <person name="Kuo A."/>
            <person name="Mondo S."/>
            <person name="Pangilinan J."/>
            <person name="Riley R."/>
            <person name="Labutti K."/>
            <person name="Andreopoulos B."/>
            <person name="Lipzen A."/>
            <person name="Chen C."/>
            <person name="Yanf M."/>
            <person name="Daum C."/>
            <person name="Ng V."/>
            <person name="Clum A."/>
            <person name="Steindorff A."/>
            <person name="Ohm R."/>
            <person name="Martin F."/>
            <person name="Silar P."/>
            <person name="Natvig D."/>
            <person name="Lalanne C."/>
            <person name="Gautier V."/>
            <person name="Ament-Velasquez S.L."/>
            <person name="Kruys A."/>
            <person name="Hutchinson M.I."/>
            <person name="Powell A.J."/>
            <person name="Barry K."/>
            <person name="Miller A.N."/>
            <person name="Grigoriev I.V."/>
            <person name="Debuchy R."/>
            <person name="Gladieux P."/>
            <person name="Thoren M.H."/>
            <person name="Johannesson H."/>
        </authorList>
    </citation>
    <scope>NUCLEOTIDE SEQUENCE</scope>
    <source>
        <strain evidence="1">CBS 540.89</strain>
    </source>
</reference>
<dbReference type="InterPro" id="IPR023213">
    <property type="entry name" value="CAT-like_dom_sf"/>
</dbReference>
<gene>
    <name evidence="1" type="ORF">B0T21DRAFT_347542</name>
</gene>
<dbReference type="Proteomes" id="UP001172159">
    <property type="component" value="Unassembled WGS sequence"/>
</dbReference>
<dbReference type="AlphaFoldDB" id="A0AA40BMW0"/>
<sequence length="428" mass="46686">MISLSIDDNFVWREVSPGMWQRDADEAEVFYSSLVKQYAGSGRMHFAITGHVSLAIPVTEGQDVDTVTSKFDVALRTAWLRLRHQLPSIGSQVHFDSHEQKWKKSYQTVSDDGACSSWLDKTFRSVSSDQTGVEWAISDPSAPELATLFITVVPASSGSPARRDVVLRSPHDIIDGIGTLQLLNAFLHHVSEAFSEELPAQLAFCDGLEAERLSTPYHVAAAVPPVPTPEQQGKQGVAHAIPTGRASKLLATLNPVGATPYHDFHTAIVMAVRDLHTESLSAALAAGTQVEYIKHIVHNGSPRWQSPFSGLDHPAAVYNSICGIKLDATMLTAVLNNVSARQQELLDILAQMRQFYHSLREDKDHLALAPYIWAAATPSLTLPQSEKDGRNVLAPLPNSKPSVSLSSMGLVDKLNARALAMWRPTIPA</sequence>